<dbReference type="Pfam" id="PF03567">
    <property type="entry name" value="Sulfotransfer_2"/>
    <property type="match status" value="1"/>
</dbReference>
<keyword evidence="11" id="KW-1185">Reference proteome</keyword>
<reference evidence="10 11" key="2">
    <citation type="submission" date="2019-01" db="EMBL/GenBank/DDBJ databases">
        <title>The decoding of complex shrimp genome reveals the adaptation for benthos swimmer, frequently molting mechanism and breeding impact on genome.</title>
        <authorList>
            <person name="Sun Y."/>
            <person name="Gao Y."/>
            <person name="Yu Y."/>
        </authorList>
    </citation>
    <scope>NUCLEOTIDE SEQUENCE [LARGE SCALE GENOMIC DNA]</scope>
    <source>
        <tissue evidence="10">Muscle</tissue>
    </source>
</reference>
<evidence type="ECO:0000256" key="8">
    <source>
        <dbReference type="ARBA" id="ARBA00023180"/>
    </source>
</evidence>
<organism evidence="10 11">
    <name type="scientific">Penaeus vannamei</name>
    <name type="common">Whiteleg shrimp</name>
    <name type="synonym">Litopenaeus vannamei</name>
    <dbReference type="NCBI Taxonomy" id="6689"/>
    <lineage>
        <taxon>Eukaryota</taxon>
        <taxon>Metazoa</taxon>
        <taxon>Ecdysozoa</taxon>
        <taxon>Arthropoda</taxon>
        <taxon>Crustacea</taxon>
        <taxon>Multicrustacea</taxon>
        <taxon>Malacostraca</taxon>
        <taxon>Eumalacostraca</taxon>
        <taxon>Eucarida</taxon>
        <taxon>Decapoda</taxon>
        <taxon>Dendrobranchiata</taxon>
        <taxon>Penaeoidea</taxon>
        <taxon>Penaeidae</taxon>
        <taxon>Penaeus</taxon>
    </lineage>
</organism>
<evidence type="ECO:0000256" key="9">
    <source>
        <dbReference type="RuleBase" id="RU364020"/>
    </source>
</evidence>
<protein>
    <recommendedName>
        <fullName evidence="9">Carbohydrate sulfotransferase</fullName>
        <ecNumber evidence="9">2.8.2.-</ecNumber>
    </recommendedName>
</protein>
<sequence length="178" mass="21108">MLSKTPGPLRFNFKKLQSRILKKYRKPNSTDTSRFPSFPEFVQFVIDSTRSFKTSSDWKENVKCWLPYWVRCSVCSFDYNVIMKLETMEEDKRFLVTLSRLNELRGRNEWVHLKNATSSSTLAAKYYKELTRHQVLQLYKRYELDFRLFQYGIKGYLDNAKDAEGRKEGQGTEILTGI</sequence>
<accession>A0A423THL2</accession>
<keyword evidence="3 9" id="KW-0808">Transferase</keyword>
<evidence type="ECO:0000256" key="4">
    <source>
        <dbReference type="ARBA" id="ARBA00022692"/>
    </source>
</evidence>
<keyword evidence="7" id="KW-0472">Membrane</keyword>
<evidence type="ECO:0000256" key="2">
    <source>
        <dbReference type="ARBA" id="ARBA00006339"/>
    </source>
</evidence>
<dbReference type="AlphaFoldDB" id="A0A423THL2"/>
<dbReference type="InterPro" id="IPR018011">
    <property type="entry name" value="Carb_sulfotrans_8-10"/>
</dbReference>
<evidence type="ECO:0000256" key="6">
    <source>
        <dbReference type="ARBA" id="ARBA00023034"/>
    </source>
</evidence>
<dbReference type="GO" id="GO:0016051">
    <property type="term" value="P:carbohydrate biosynthetic process"/>
    <property type="evidence" value="ECO:0007669"/>
    <property type="project" value="InterPro"/>
</dbReference>
<evidence type="ECO:0000256" key="7">
    <source>
        <dbReference type="ARBA" id="ARBA00023136"/>
    </source>
</evidence>
<keyword evidence="4" id="KW-0812">Transmembrane</keyword>
<evidence type="ECO:0000256" key="1">
    <source>
        <dbReference type="ARBA" id="ARBA00004323"/>
    </source>
</evidence>
<evidence type="ECO:0000313" key="11">
    <source>
        <dbReference type="Proteomes" id="UP000283509"/>
    </source>
</evidence>
<keyword evidence="5" id="KW-1133">Transmembrane helix</keyword>
<dbReference type="PANTHER" id="PTHR12137:SF63">
    <property type="entry name" value="CARBOHYDRATE SULFOTRANSFERASE"/>
    <property type="match status" value="1"/>
</dbReference>
<dbReference type="PANTHER" id="PTHR12137">
    <property type="entry name" value="CARBOHYDRATE SULFOTRANSFERASE"/>
    <property type="match status" value="1"/>
</dbReference>
<dbReference type="InterPro" id="IPR005331">
    <property type="entry name" value="Sulfotransferase"/>
</dbReference>
<reference evidence="10 11" key="1">
    <citation type="submission" date="2018-04" db="EMBL/GenBank/DDBJ databases">
        <authorList>
            <person name="Zhang X."/>
            <person name="Yuan J."/>
            <person name="Li F."/>
            <person name="Xiang J."/>
        </authorList>
    </citation>
    <scope>NUCLEOTIDE SEQUENCE [LARGE SCALE GENOMIC DNA]</scope>
    <source>
        <tissue evidence="10">Muscle</tissue>
    </source>
</reference>
<comment type="similarity">
    <text evidence="2 9">Belongs to the sulfotransferase 2 family.</text>
</comment>
<name>A0A423THL2_PENVA</name>
<evidence type="ECO:0000256" key="3">
    <source>
        <dbReference type="ARBA" id="ARBA00022679"/>
    </source>
</evidence>
<dbReference type="GO" id="GO:0000139">
    <property type="term" value="C:Golgi membrane"/>
    <property type="evidence" value="ECO:0007669"/>
    <property type="project" value="UniProtKB-SubCell"/>
</dbReference>
<keyword evidence="8 9" id="KW-0325">Glycoprotein</keyword>
<keyword evidence="9" id="KW-0119">Carbohydrate metabolism</keyword>
<dbReference type="EC" id="2.8.2.-" evidence="9"/>
<comment type="caution">
    <text evidence="10">The sequence shown here is derived from an EMBL/GenBank/DDBJ whole genome shotgun (WGS) entry which is preliminary data.</text>
</comment>
<keyword evidence="9" id="KW-0735">Signal-anchor</keyword>
<proteinExistence type="inferred from homology"/>
<dbReference type="GO" id="GO:0008146">
    <property type="term" value="F:sulfotransferase activity"/>
    <property type="evidence" value="ECO:0007669"/>
    <property type="project" value="InterPro"/>
</dbReference>
<gene>
    <name evidence="10" type="ORF">C7M84_005482</name>
</gene>
<keyword evidence="6 9" id="KW-0333">Golgi apparatus</keyword>
<dbReference type="EMBL" id="QCYY01001708">
    <property type="protein sequence ID" value="ROT75949.1"/>
    <property type="molecule type" value="Genomic_DNA"/>
</dbReference>
<evidence type="ECO:0000256" key="5">
    <source>
        <dbReference type="ARBA" id="ARBA00022989"/>
    </source>
</evidence>
<comment type="subcellular location">
    <subcellularLocation>
        <location evidence="1 9">Golgi apparatus membrane</location>
        <topology evidence="1 9">Single-pass type II membrane protein</topology>
    </subcellularLocation>
</comment>
<dbReference type="Proteomes" id="UP000283509">
    <property type="component" value="Unassembled WGS sequence"/>
</dbReference>
<dbReference type="OrthoDB" id="2019940at2759"/>
<evidence type="ECO:0000313" key="10">
    <source>
        <dbReference type="EMBL" id="ROT75949.1"/>
    </source>
</evidence>